<dbReference type="InterPro" id="IPR043143">
    <property type="entry name" value="Mal/L-sulf/L-lact_DH-like_NADP"/>
</dbReference>
<dbReference type="NCBIfam" id="NF009750">
    <property type="entry name" value="PRK13260.1"/>
    <property type="match status" value="1"/>
</dbReference>
<dbReference type="eggNOG" id="COG2055">
    <property type="taxonomic scope" value="Bacteria"/>
</dbReference>
<protein>
    <submittedName>
        <fullName evidence="2">Malate/lactate dehydrogenase</fullName>
    </submittedName>
</protein>
<reference evidence="2 3" key="1">
    <citation type="submission" date="2011-11" db="EMBL/GenBank/DDBJ databases">
        <title>Complete sequence of Spirochaeta sp. grapes.</title>
        <authorList>
            <consortium name="US DOE Joint Genome Institute"/>
            <person name="Lucas S."/>
            <person name="Han J."/>
            <person name="Lapidus A."/>
            <person name="Cheng J.-F."/>
            <person name="Goodwin L."/>
            <person name="Pitluck S."/>
            <person name="Peters L."/>
            <person name="Ovchinnikova G."/>
            <person name="Munk A.C."/>
            <person name="Detter J.C."/>
            <person name="Han C."/>
            <person name="Tapia R."/>
            <person name="Land M."/>
            <person name="Hauser L."/>
            <person name="Kyrpides N."/>
            <person name="Ivanova N."/>
            <person name="Pagani I."/>
            <person name="Ritalahtilisa K."/>
            <person name="Loeffler F."/>
            <person name="Woyke T."/>
        </authorList>
    </citation>
    <scope>NUCLEOTIDE SEQUENCE [LARGE SCALE GENOMIC DNA]</scope>
    <source>
        <strain evidence="3">ATCC BAA-1885 / DSM 22778 / Grapes</strain>
    </source>
</reference>
<dbReference type="GO" id="GO:0016491">
    <property type="term" value="F:oxidoreductase activity"/>
    <property type="evidence" value="ECO:0007669"/>
    <property type="project" value="UniProtKB-KW"/>
</dbReference>
<dbReference type="OrthoDB" id="9769447at2"/>
<evidence type="ECO:0000256" key="1">
    <source>
        <dbReference type="ARBA" id="ARBA00023002"/>
    </source>
</evidence>
<accession>G8QUM9</accession>
<evidence type="ECO:0000313" key="2">
    <source>
        <dbReference type="EMBL" id="AEV30337.1"/>
    </source>
</evidence>
<gene>
    <name evidence="2" type="ordered locus">SpiGrapes_2576</name>
</gene>
<dbReference type="STRING" id="158190.SpiGrapes_2576"/>
<dbReference type="KEGG" id="sgp:SpiGrapes_2576"/>
<organism evidence="2 3">
    <name type="scientific">Sphaerochaeta pleomorpha (strain ATCC BAA-1885 / DSM 22778 / Grapes)</name>
    <dbReference type="NCBI Taxonomy" id="158190"/>
    <lineage>
        <taxon>Bacteria</taxon>
        <taxon>Pseudomonadati</taxon>
        <taxon>Spirochaetota</taxon>
        <taxon>Spirochaetia</taxon>
        <taxon>Spirochaetales</taxon>
        <taxon>Sphaerochaetaceae</taxon>
        <taxon>Sphaerochaeta</taxon>
    </lineage>
</organism>
<dbReference type="Gene3D" id="1.10.1530.10">
    <property type="match status" value="1"/>
</dbReference>
<proteinExistence type="predicted"/>
<dbReference type="EMBL" id="CP003155">
    <property type="protein sequence ID" value="AEV30337.1"/>
    <property type="molecule type" value="Genomic_DNA"/>
</dbReference>
<keyword evidence="3" id="KW-1185">Reference proteome</keyword>
<dbReference type="InterPro" id="IPR043144">
    <property type="entry name" value="Mal/L-sulf/L-lact_DH-like_ah"/>
</dbReference>
<sequence>MRVDYEVLETEFERILEKHAMEREDSKLCATLFAQASLDGVSSHGLNRFPVFIDYIEKGLVDVHAKATLLGRFGCLERWDGNAGPGNLNAYASMTRAIALAKENTIGCVALANTNHWMRAGSYGLLAAQQDCIGILWTNTIPNMPPWGGLEAKLGNNPVVFAIPHADSPILVDIAMSLFSYGKMENYAREKKDLPFDGGFDTKGGISKDPAEILQTQRTLPIGFWKGSGLSLALDLIAASLSGGLTTYEVGKAPAEASVSQLFVAISLANLPDREAIEAKITATLDDLHATRPIDAQHPVHFPGEGMKKIREENLEKGIPVDEVIWKRVCAM</sequence>
<dbReference type="Gene3D" id="3.30.1370.60">
    <property type="entry name" value="Hypothetical oxidoreductase yiak, domain 2"/>
    <property type="match status" value="1"/>
</dbReference>
<dbReference type="InterPro" id="IPR036111">
    <property type="entry name" value="Mal/L-sulfo/L-lacto_DH-like_sf"/>
</dbReference>
<dbReference type="SUPFAM" id="SSF89733">
    <property type="entry name" value="L-sulfolactate dehydrogenase-like"/>
    <property type="match status" value="1"/>
</dbReference>
<dbReference type="PANTHER" id="PTHR11091:SF3">
    <property type="entry name" value="2,3-DIKETO-L-GULONATE REDUCTASE"/>
    <property type="match status" value="1"/>
</dbReference>
<evidence type="ECO:0000313" key="3">
    <source>
        <dbReference type="Proteomes" id="UP000005632"/>
    </source>
</evidence>
<dbReference type="InterPro" id="IPR003767">
    <property type="entry name" value="Malate/L-lactate_DH-like"/>
</dbReference>
<dbReference type="PANTHER" id="PTHR11091">
    <property type="entry name" value="OXIDOREDUCTASE-RELATED"/>
    <property type="match status" value="1"/>
</dbReference>
<dbReference type="HOGENOM" id="CLU_040452_4_0_12"/>
<dbReference type="Proteomes" id="UP000005632">
    <property type="component" value="Chromosome"/>
</dbReference>
<keyword evidence="1" id="KW-0560">Oxidoreductase</keyword>
<dbReference type="RefSeq" id="WP_014271177.1">
    <property type="nucleotide sequence ID" value="NC_016633.1"/>
</dbReference>
<name>G8QUM9_SPHPG</name>
<dbReference type="AlphaFoldDB" id="G8QUM9"/>
<dbReference type="Pfam" id="PF02615">
    <property type="entry name" value="Ldh_2"/>
    <property type="match status" value="1"/>
</dbReference>